<dbReference type="GO" id="GO:0050909">
    <property type="term" value="P:sensory perception of taste"/>
    <property type="evidence" value="ECO:0007669"/>
    <property type="project" value="InterPro"/>
</dbReference>
<comment type="caution">
    <text evidence="6">Lacks conserved residue(s) required for the propagation of feature annotation.</text>
</comment>
<dbReference type="InterPro" id="IPR013604">
    <property type="entry name" value="7TM_chemorcpt"/>
</dbReference>
<sequence length="396" mass="46061">MCDLVKFLWRLTYYESRLLGMLNFEIDLQTGRARCTPRAWTSALIVNLLVLSGILSQIYLWHSLPLSWSINDHLMEYLFLTTFAVRLGCVSGTIVSRWSCCHRLVRLTNAFQRLALERPQVVALWRRRVLAKLLSATSKELMQFTVFLYSNRNNITYKGLVIFYAFLVTSLLTELITYQYDFALLNVHCHYVVLNRELREILRETRSLQLQRRKATLMIECCRLADRLECIASTQTQLQCLVEHIASLFGIPSLCESVNYIVYTICMVYFVYNAYRRHNVIFSWTSCRSALIVAKVCCYLIDVFISAKFAFILLDAHAEMIELLAEQSDLGLNLDERLVTVFQSFAMQMSRKPLKLPVLKLFNMKRAKALAMASYIFTNSIVVIQYDMQHYQGRAK</sequence>
<dbReference type="Proteomes" id="UP001200034">
    <property type="component" value="Unassembled WGS sequence"/>
</dbReference>
<feature type="transmembrane region" description="Helical" evidence="6">
    <location>
        <begin position="296"/>
        <end position="314"/>
    </location>
</feature>
<reference evidence="7" key="1">
    <citation type="journal article" date="2021" name="Mol. Ecol. Resour.">
        <title>Phylogenomic analyses of the genus Drosophila reveals genomic signals of climate adaptation.</title>
        <authorList>
            <person name="Li F."/>
            <person name="Rane R.V."/>
            <person name="Luria V."/>
            <person name="Xiong Z."/>
            <person name="Chen J."/>
            <person name="Li Z."/>
            <person name="Catullo R.A."/>
            <person name="Griffin P.C."/>
            <person name="Schiffer M."/>
            <person name="Pearce S."/>
            <person name="Lee S.F."/>
            <person name="McElroy K."/>
            <person name="Stocker A."/>
            <person name="Shirriffs J."/>
            <person name="Cockerell F."/>
            <person name="Coppin C."/>
            <person name="Sgro C.M."/>
            <person name="Karger A."/>
            <person name="Cain J.W."/>
            <person name="Weber J.A."/>
            <person name="Santpere G."/>
            <person name="Kirschner M.W."/>
            <person name="Hoffmann A.A."/>
            <person name="Oakeshott J.G."/>
            <person name="Zhang G."/>
        </authorList>
    </citation>
    <scope>NUCLEOTIDE SEQUENCE</scope>
    <source>
        <strain evidence="7">BGI-SZ-2011g</strain>
    </source>
</reference>
<feature type="transmembrane region" description="Helical" evidence="6">
    <location>
        <begin position="160"/>
        <end position="178"/>
    </location>
</feature>
<proteinExistence type="inferred from homology"/>
<gene>
    <name evidence="7" type="ORF">KR093_003278</name>
</gene>
<comment type="caution">
    <text evidence="7">The sequence shown here is derived from an EMBL/GenBank/DDBJ whole genome shotgun (WGS) entry which is preliminary data.</text>
</comment>
<evidence type="ECO:0000256" key="1">
    <source>
        <dbReference type="ARBA" id="ARBA00004651"/>
    </source>
</evidence>
<evidence type="ECO:0000256" key="4">
    <source>
        <dbReference type="ARBA" id="ARBA00022989"/>
    </source>
</evidence>
<keyword evidence="6" id="KW-0675">Receptor</keyword>
<evidence type="ECO:0000256" key="3">
    <source>
        <dbReference type="ARBA" id="ARBA00022692"/>
    </source>
</evidence>
<dbReference type="EMBL" id="JAJJHW010003889">
    <property type="protein sequence ID" value="KAH8354981.1"/>
    <property type="molecule type" value="Genomic_DNA"/>
</dbReference>
<evidence type="ECO:0000313" key="7">
    <source>
        <dbReference type="EMBL" id="KAH8354981.1"/>
    </source>
</evidence>
<dbReference type="Pfam" id="PF08395">
    <property type="entry name" value="7tm_7"/>
    <property type="match status" value="1"/>
</dbReference>
<comment type="subcellular location">
    <subcellularLocation>
        <location evidence="1 6">Cell membrane</location>
        <topology evidence="1 6">Multi-pass membrane protein</topology>
    </subcellularLocation>
</comment>
<dbReference type="GO" id="GO:0007165">
    <property type="term" value="P:signal transduction"/>
    <property type="evidence" value="ECO:0007669"/>
    <property type="project" value="UniProtKB-KW"/>
</dbReference>
<feature type="transmembrane region" description="Helical" evidence="6">
    <location>
        <begin position="74"/>
        <end position="96"/>
    </location>
</feature>
<feature type="transmembrane region" description="Helical" evidence="6">
    <location>
        <begin position="257"/>
        <end position="275"/>
    </location>
</feature>
<organism evidence="7 8">
    <name type="scientific">Drosophila rubida</name>
    <dbReference type="NCBI Taxonomy" id="30044"/>
    <lineage>
        <taxon>Eukaryota</taxon>
        <taxon>Metazoa</taxon>
        <taxon>Ecdysozoa</taxon>
        <taxon>Arthropoda</taxon>
        <taxon>Hexapoda</taxon>
        <taxon>Insecta</taxon>
        <taxon>Pterygota</taxon>
        <taxon>Neoptera</taxon>
        <taxon>Endopterygota</taxon>
        <taxon>Diptera</taxon>
        <taxon>Brachycera</taxon>
        <taxon>Muscomorpha</taxon>
        <taxon>Ephydroidea</taxon>
        <taxon>Drosophilidae</taxon>
        <taxon>Drosophila</taxon>
    </lineage>
</organism>
<feature type="transmembrane region" description="Helical" evidence="6">
    <location>
        <begin position="369"/>
        <end position="386"/>
    </location>
</feature>
<keyword evidence="2 6" id="KW-1003">Cell membrane</keyword>
<evidence type="ECO:0000313" key="8">
    <source>
        <dbReference type="Proteomes" id="UP001200034"/>
    </source>
</evidence>
<dbReference type="GO" id="GO:0005886">
    <property type="term" value="C:plasma membrane"/>
    <property type="evidence" value="ECO:0007669"/>
    <property type="project" value="UniProtKB-SubCell"/>
</dbReference>
<comment type="function">
    <text evidence="6">Gustatory receptor which mediates acceptance or avoidance behavior, depending on its substrates.</text>
</comment>
<evidence type="ECO:0000256" key="5">
    <source>
        <dbReference type="ARBA" id="ARBA00023136"/>
    </source>
</evidence>
<keyword evidence="4 6" id="KW-1133">Transmembrane helix</keyword>
<accession>A0AAD4JQZ0</accession>
<feature type="transmembrane region" description="Helical" evidence="6">
    <location>
        <begin position="39"/>
        <end position="62"/>
    </location>
</feature>
<keyword evidence="3 6" id="KW-0812">Transmembrane</keyword>
<name>A0AAD4JQZ0_9MUSC</name>
<evidence type="ECO:0000256" key="6">
    <source>
        <dbReference type="RuleBase" id="RU363108"/>
    </source>
</evidence>
<protein>
    <recommendedName>
        <fullName evidence="6">Gustatory receptor</fullName>
    </recommendedName>
</protein>
<evidence type="ECO:0000256" key="2">
    <source>
        <dbReference type="ARBA" id="ARBA00022475"/>
    </source>
</evidence>
<dbReference type="AlphaFoldDB" id="A0AAD4JQZ0"/>
<keyword evidence="6" id="KW-0807">Transducer</keyword>
<keyword evidence="5 6" id="KW-0472">Membrane</keyword>
<keyword evidence="8" id="KW-1185">Reference proteome</keyword>
<comment type="similarity">
    <text evidence="6">Belongs to the insect chemoreceptor superfamily. Gustatory receptor (GR) family.</text>
</comment>